<accession>A0AAV8ZIY3</accession>
<dbReference type="Proteomes" id="UP001162156">
    <property type="component" value="Unassembled WGS sequence"/>
</dbReference>
<dbReference type="AlphaFoldDB" id="A0AAV8ZIY3"/>
<gene>
    <name evidence="1" type="ORF">NQ314_005162</name>
</gene>
<feature type="non-terminal residue" evidence="1">
    <location>
        <position position="152"/>
    </location>
</feature>
<protein>
    <submittedName>
        <fullName evidence="1">Uncharacterized protein</fullName>
    </submittedName>
</protein>
<name>A0AAV8ZIY3_9CUCU</name>
<reference evidence="1" key="1">
    <citation type="journal article" date="2023" name="Insect Mol. Biol.">
        <title>Genome sequencing provides insights into the evolution of gene families encoding plant cell wall-degrading enzymes in longhorned beetles.</title>
        <authorList>
            <person name="Shin N.R."/>
            <person name="Okamura Y."/>
            <person name="Kirsch R."/>
            <person name="Pauchet Y."/>
        </authorList>
    </citation>
    <scope>NUCLEOTIDE SEQUENCE</scope>
    <source>
        <strain evidence="1">RBIC_L_NR</strain>
    </source>
</reference>
<keyword evidence="2" id="KW-1185">Reference proteome</keyword>
<evidence type="ECO:0000313" key="1">
    <source>
        <dbReference type="EMBL" id="KAJ8964022.1"/>
    </source>
</evidence>
<organism evidence="1 2">
    <name type="scientific">Rhamnusium bicolor</name>
    <dbReference type="NCBI Taxonomy" id="1586634"/>
    <lineage>
        <taxon>Eukaryota</taxon>
        <taxon>Metazoa</taxon>
        <taxon>Ecdysozoa</taxon>
        <taxon>Arthropoda</taxon>
        <taxon>Hexapoda</taxon>
        <taxon>Insecta</taxon>
        <taxon>Pterygota</taxon>
        <taxon>Neoptera</taxon>
        <taxon>Endopterygota</taxon>
        <taxon>Coleoptera</taxon>
        <taxon>Polyphaga</taxon>
        <taxon>Cucujiformia</taxon>
        <taxon>Chrysomeloidea</taxon>
        <taxon>Cerambycidae</taxon>
        <taxon>Lepturinae</taxon>
        <taxon>Rhagiini</taxon>
        <taxon>Rhamnusium</taxon>
    </lineage>
</organism>
<evidence type="ECO:0000313" key="2">
    <source>
        <dbReference type="Proteomes" id="UP001162156"/>
    </source>
</evidence>
<dbReference type="EMBL" id="JANEYF010001453">
    <property type="protein sequence ID" value="KAJ8964022.1"/>
    <property type="molecule type" value="Genomic_DNA"/>
</dbReference>
<sequence length="152" mass="17310">MTVDKDTFLTTNKKDYKWPYPKPMASRPSQPPVRTKPNNAYVSQLVEPYCHCDAHLYESGLGGYKRLAQKEKKLYQELDELSKMMSIMSNDVLDHPCDNDDEKMETIYQTDYIKRGLPITEYKKLMAAVDSPVGVPVKGEVIGLVGGYRDPT</sequence>
<comment type="caution">
    <text evidence="1">The sequence shown here is derived from an EMBL/GenBank/DDBJ whole genome shotgun (WGS) entry which is preliminary data.</text>
</comment>
<proteinExistence type="predicted"/>